<evidence type="ECO:0000256" key="1">
    <source>
        <dbReference type="SAM" id="MobiDB-lite"/>
    </source>
</evidence>
<dbReference type="EMBL" id="JACBAD010002111">
    <property type="protein sequence ID" value="KAF7115760.1"/>
    <property type="molecule type" value="Genomic_DNA"/>
</dbReference>
<evidence type="ECO:0000313" key="2">
    <source>
        <dbReference type="EMBL" id="KAF7115760.1"/>
    </source>
</evidence>
<evidence type="ECO:0000313" key="4">
    <source>
        <dbReference type="Proteomes" id="UP000630445"/>
    </source>
</evidence>
<feature type="compositionally biased region" description="Basic and acidic residues" evidence="1">
    <location>
        <begin position="421"/>
        <end position="432"/>
    </location>
</feature>
<feature type="region of interest" description="Disordered" evidence="1">
    <location>
        <begin position="343"/>
        <end position="475"/>
    </location>
</feature>
<feature type="compositionally biased region" description="Basic and acidic residues" evidence="1">
    <location>
        <begin position="216"/>
        <end position="226"/>
    </location>
</feature>
<feature type="compositionally biased region" description="Acidic residues" evidence="1">
    <location>
        <begin position="407"/>
        <end position="420"/>
    </location>
</feature>
<evidence type="ECO:0008006" key="5">
    <source>
        <dbReference type="Google" id="ProtNLM"/>
    </source>
</evidence>
<organism evidence="2 4">
    <name type="scientific">Aspergillus hiratsukae</name>
    <dbReference type="NCBI Taxonomy" id="1194566"/>
    <lineage>
        <taxon>Eukaryota</taxon>
        <taxon>Fungi</taxon>
        <taxon>Dikarya</taxon>
        <taxon>Ascomycota</taxon>
        <taxon>Pezizomycotina</taxon>
        <taxon>Eurotiomycetes</taxon>
        <taxon>Eurotiomycetidae</taxon>
        <taxon>Eurotiales</taxon>
        <taxon>Aspergillaceae</taxon>
        <taxon>Aspergillus</taxon>
        <taxon>Aspergillus subgen. Fumigati</taxon>
    </lineage>
</organism>
<dbReference type="EMBL" id="JACBAF010002232">
    <property type="protein sequence ID" value="KAF7162278.1"/>
    <property type="molecule type" value="Genomic_DNA"/>
</dbReference>
<name>A0A8H6P2J7_9EURO</name>
<accession>A0A8H6P2J7</accession>
<feature type="compositionally biased region" description="Polar residues" evidence="1">
    <location>
        <begin position="445"/>
        <end position="475"/>
    </location>
</feature>
<comment type="caution">
    <text evidence="2">The sequence shown here is derived from an EMBL/GenBank/DDBJ whole genome shotgun (WGS) entry which is preliminary data.</text>
</comment>
<feature type="region of interest" description="Disordered" evidence="1">
    <location>
        <begin position="216"/>
        <end position="251"/>
    </location>
</feature>
<dbReference type="OrthoDB" id="5382953at2759"/>
<dbReference type="Proteomes" id="UP000662466">
    <property type="component" value="Unassembled WGS sequence"/>
</dbReference>
<keyword evidence="4" id="KW-1185">Reference proteome</keyword>
<dbReference type="Proteomes" id="UP000630445">
    <property type="component" value="Unassembled WGS sequence"/>
</dbReference>
<feature type="compositionally biased region" description="Acidic residues" evidence="1">
    <location>
        <begin position="355"/>
        <end position="366"/>
    </location>
</feature>
<sequence length="579" mass="65569">MTSREDSVLAARDPSLTDENDWEEFSLSEVRVLVPGKSRYANLLTASPSNPVQVTGCLDEVEEEQESLVLDPDYITKRIVIDNVTHYAYGQHSDGEVGVWIAGRAGWFSISPARGYRPMFNDVVEAIDLLYFLADRHQPKGRRRKNWNPSVEYLCEEYVNHTHGICEDADDSAEVFYKHHNFLLSRMLKGEEEVEWTKTQLFEHLCEKFPEDYEGIKSSHESKQDGEAMDEDEDVDEVPEESTHAPDPNVASKTQADAIYQLIIELKEAGHLAKRQLNLDLLVPTLVNRFEIDGPEYARDLISSRANIILELMDEAKTSNFDWSRKVIYRELKAASKRDELQQIALTPLRPRTSEEDESSDEESEHEENRRPRKRRVLKSVLRPKSSAFSTKQIGKRTRSTAVDPGDMSDENQEDTDELETPSKVRGHDLVRDPLSNRAKRRTRSILSDTVSTPQQKTPLQETLQSRNTSVSAADQVQDSVGLDIPRADDLPSDTWICQVRGCGKVINKSNTKRGKELIQDHSLAHADDTKAKLDLVFAEQKLNINIRVGNLLERIREMGNLDAGLSIMENGANGQTGS</sequence>
<feature type="compositionally biased region" description="Acidic residues" evidence="1">
    <location>
        <begin position="227"/>
        <end position="240"/>
    </location>
</feature>
<dbReference type="AlphaFoldDB" id="A0A8H6P2J7"/>
<gene>
    <name evidence="2" type="ORF">CNMCM5793_003263</name>
    <name evidence="3" type="ORF">CNMCM6106_009227</name>
</gene>
<reference evidence="2" key="1">
    <citation type="submission" date="2020-06" db="EMBL/GenBank/DDBJ databases">
        <title>Draft genome sequences of strains closely related to Aspergillus parafelis and Aspergillus hiratsukae.</title>
        <authorList>
            <person name="Dos Santos R.A.C."/>
            <person name="Rivero-Menendez O."/>
            <person name="Steenwyk J.L."/>
            <person name="Mead M.E."/>
            <person name="Goldman G.H."/>
            <person name="Alastruey-Izquierdo A."/>
            <person name="Rokas A."/>
        </authorList>
    </citation>
    <scope>NUCLEOTIDE SEQUENCE</scope>
    <source>
        <strain evidence="2">CNM-CM5793</strain>
        <strain evidence="3">CNM-CM6106</strain>
    </source>
</reference>
<protein>
    <recommendedName>
        <fullName evidence="5">DNA (cytosine-5)-methyltransferase 1 replication foci domain-containing protein</fullName>
    </recommendedName>
</protein>
<evidence type="ECO:0000313" key="3">
    <source>
        <dbReference type="EMBL" id="KAF7162278.1"/>
    </source>
</evidence>
<proteinExistence type="predicted"/>